<dbReference type="EMBL" id="SPLM01000146">
    <property type="protein sequence ID" value="TMW55871.1"/>
    <property type="molecule type" value="Genomic_DNA"/>
</dbReference>
<feature type="compositionally biased region" description="Basic and acidic residues" evidence="4">
    <location>
        <begin position="8"/>
        <end position="18"/>
    </location>
</feature>
<organism evidence="7 8">
    <name type="scientific">Pythium oligandrum</name>
    <name type="common">Mycoparasitic fungus</name>
    <dbReference type="NCBI Taxonomy" id="41045"/>
    <lineage>
        <taxon>Eukaryota</taxon>
        <taxon>Sar</taxon>
        <taxon>Stramenopiles</taxon>
        <taxon>Oomycota</taxon>
        <taxon>Peronosporomycetes</taxon>
        <taxon>Pythiales</taxon>
        <taxon>Pythiaceae</taxon>
        <taxon>Pythium</taxon>
    </lineage>
</organism>
<dbReference type="PROSITE" id="PS50853">
    <property type="entry name" value="FN3"/>
    <property type="match status" value="1"/>
</dbReference>
<dbReference type="PANTHER" id="PTHR22847:SF637">
    <property type="entry name" value="WD REPEAT DOMAIN 5B"/>
    <property type="match status" value="1"/>
</dbReference>
<evidence type="ECO:0000256" key="4">
    <source>
        <dbReference type="SAM" id="MobiDB-lite"/>
    </source>
</evidence>
<dbReference type="InterPro" id="IPR011990">
    <property type="entry name" value="TPR-like_helical_dom_sf"/>
</dbReference>
<dbReference type="SMART" id="SM00060">
    <property type="entry name" value="FN3"/>
    <property type="match status" value="1"/>
</dbReference>
<feature type="domain" description="LysM" evidence="6">
    <location>
        <begin position="1388"/>
        <end position="1432"/>
    </location>
</feature>
<dbReference type="SMART" id="SM00257">
    <property type="entry name" value="LysM"/>
    <property type="match status" value="1"/>
</dbReference>
<evidence type="ECO:0000256" key="1">
    <source>
        <dbReference type="ARBA" id="ARBA00022574"/>
    </source>
</evidence>
<dbReference type="PANTHER" id="PTHR22847">
    <property type="entry name" value="WD40 REPEAT PROTEIN"/>
    <property type="match status" value="1"/>
</dbReference>
<dbReference type="InterPro" id="IPR003961">
    <property type="entry name" value="FN3_dom"/>
</dbReference>
<dbReference type="SUPFAM" id="SSF54106">
    <property type="entry name" value="LysM domain"/>
    <property type="match status" value="1"/>
</dbReference>
<dbReference type="Pfam" id="PF00041">
    <property type="entry name" value="fn3"/>
    <property type="match status" value="1"/>
</dbReference>
<dbReference type="SMART" id="SM00320">
    <property type="entry name" value="WD40"/>
    <property type="match status" value="6"/>
</dbReference>
<keyword evidence="2" id="KW-0677">Repeat</keyword>
<dbReference type="InterPro" id="IPR018392">
    <property type="entry name" value="LysM"/>
</dbReference>
<dbReference type="OrthoDB" id="190105at2759"/>
<dbReference type="InterPro" id="IPR036322">
    <property type="entry name" value="WD40_repeat_dom_sf"/>
</dbReference>
<dbReference type="SUPFAM" id="SSF48452">
    <property type="entry name" value="TPR-like"/>
    <property type="match status" value="1"/>
</dbReference>
<feature type="compositionally biased region" description="Polar residues" evidence="4">
    <location>
        <begin position="44"/>
        <end position="55"/>
    </location>
</feature>
<dbReference type="PROSITE" id="PS51782">
    <property type="entry name" value="LYSM"/>
    <property type="match status" value="1"/>
</dbReference>
<dbReference type="InterPro" id="IPR013783">
    <property type="entry name" value="Ig-like_fold"/>
</dbReference>
<evidence type="ECO:0000259" key="5">
    <source>
        <dbReference type="PROSITE" id="PS50853"/>
    </source>
</evidence>
<keyword evidence="1 3" id="KW-0853">WD repeat</keyword>
<name>A0A8K1C3P5_PYTOL</name>
<dbReference type="InterPro" id="IPR019775">
    <property type="entry name" value="WD40_repeat_CS"/>
</dbReference>
<feature type="region of interest" description="Disordered" evidence="4">
    <location>
        <begin position="1"/>
        <end position="55"/>
    </location>
</feature>
<dbReference type="InterPro" id="IPR001680">
    <property type="entry name" value="WD40_rpt"/>
</dbReference>
<dbReference type="Gene3D" id="2.130.10.10">
    <property type="entry name" value="YVTN repeat-like/Quinoprotein amine dehydrogenase"/>
    <property type="match status" value="2"/>
</dbReference>
<dbReference type="SUPFAM" id="SSF49265">
    <property type="entry name" value="Fibronectin type III"/>
    <property type="match status" value="1"/>
</dbReference>
<comment type="caution">
    <text evidence="7">The sequence shown here is derived from an EMBL/GenBank/DDBJ whole genome shotgun (WGS) entry which is preliminary data.</text>
</comment>
<dbReference type="Gene3D" id="3.10.350.10">
    <property type="entry name" value="LysM domain"/>
    <property type="match status" value="1"/>
</dbReference>
<dbReference type="Gene3D" id="2.60.40.10">
    <property type="entry name" value="Immunoglobulins"/>
    <property type="match status" value="1"/>
</dbReference>
<evidence type="ECO:0000313" key="8">
    <source>
        <dbReference type="Proteomes" id="UP000794436"/>
    </source>
</evidence>
<dbReference type="CDD" id="cd00063">
    <property type="entry name" value="FN3"/>
    <property type="match status" value="2"/>
</dbReference>
<dbReference type="PROSITE" id="PS50294">
    <property type="entry name" value="WD_REPEATS_REGION"/>
    <property type="match status" value="2"/>
</dbReference>
<feature type="compositionally biased region" description="Acidic residues" evidence="4">
    <location>
        <begin position="1509"/>
        <end position="1539"/>
    </location>
</feature>
<dbReference type="InterPro" id="IPR036116">
    <property type="entry name" value="FN3_sf"/>
</dbReference>
<evidence type="ECO:0000259" key="6">
    <source>
        <dbReference type="PROSITE" id="PS51782"/>
    </source>
</evidence>
<feature type="domain" description="Fibronectin type-III" evidence="5">
    <location>
        <begin position="241"/>
        <end position="355"/>
    </location>
</feature>
<sequence>MASASRATELRRRVENRRQAALTEAKCVEDEAEEHVEATDAMESPSTKSEASYTSSVRRTRLPAAMLPSLLSAKKDLYGIQMEVFESDARQLASIRCADQQFTVDKNVRRLKSDLHATQMSVRQKVDRLDDLQSRVLRLSRLLTDTRDESTFVRTKIGVDEDIRKEQVQPQLSTMNYNIQCVSPAANMLSPVAPNQFRLTHLTANQEYGKISIAAITKNGKSAPSNVVETVKLAPAVAPTEPLFVSVGTVTAKTITLSWIEPTDDGGVPIVDYEISFVEAIMEETITHDKNFLDVSEIVYKSRLVRTYSASTTFTVPDLLSGKEHKKFEIRAVNSAGIPGKFSTVIESIFTIAPGSEFKLLDELQAAVNARTRIVDSQFLSGFMQRYERHHYIDLVSRFILSIHPELESKVHTILHGNDPLADEEVESTAASSVFRRRWEDLSDEEINAERRRQFHFRIAELGRELARVDYNIQWCKDQRIHLVSLIRAAETRILEKQAELERARMFRGPQMDSDVLENGLQRFHTKELILALEDEIEIEQLYIVDAKSEIVKVENYFRADEKHRTTVLKRIKDRQSALASFELNPRAALNNSDTKKSTLVRLRDGLLYRTFAALVENRDACRDMRRKMRAAINRMIMCKTRHALLHWRANMKALAREQAMGDPNCAGVGTIGLVNAAIGRYELVSDTRSLLDQIRRTDSKLQQLAWTSEQVANMKAESASADTSHEEHHKFYPFWLEVEAKMDVADWEGGLRVLEFIQSNSGWVEGMSAQRVFDLQLKIGQAHFQMKKYDHALIAYNRASILASRCQNQLNEGTAMLHLGATHFAVGSLQQSIKHYEQALLSFEAANDARGEVACYRGLERVFTKLDDREMMTTNKKLAEEIEFALQNKLAGAGDQLQRLQQRLVGIGAESSKEIELERVGAIVTRLRRDRIKSKYRIREEHKRIASLEKLLREKKELLVQGEIDLKRALASDSTQVESNVINGSFARYEIEDFKHKLAKLMGGVKAGEEHIAKEIMNAKIRISNGEDEIKELESELVVETGALMRRMQSKERIRCFRFNATNEALKNVIGTASHGYTTCVASAGHNGLLFDLLSGACLSQALGDPHKEHLGDPTGHQAQIVSLFYFGHRIYTGSVDASLGVWSVKDEDIGGFSCVLQKLVTDFDSTVVSVTSDNEWVMCGSSDCDVFLFDAMKLTLIARIITAHSRSATALVVRSSKLSLTTGGADNRIKVWEVGPPSNSTTRRNVKLVHTLEAERKGDEYFNGHLHPITCMQQIASEIVSADSNGRIVIWNLEADTKLLRICNIHKVAVACLQFDAMKIVSGGADGSICVTDFATGHLLQTLVGHRDSILDLQFDRSRLISMSADGKVRLWYWQTRIGVGADRKKYHILGPGETLKSLSLRYRSSIEKLLKWNNIPDSSKLYLGQKLVVDIDTNGVASDELKTLDMAVSTQFGKLSYENLDFMAANKVQSTDVESQWAAQRLALLAKEYFPPLDDDNENESKKDEGESEEEDDSDEDSLMAVDTNEEPGENEGSESEETKNGK</sequence>
<dbReference type="Proteomes" id="UP000794436">
    <property type="component" value="Unassembled WGS sequence"/>
</dbReference>
<feature type="repeat" description="WD" evidence="3">
    <location>
        <begin position="1345"/>
        <end position="1374"/>
    </location>
</feature>
<protein>
    <submittedName>
        <fullName evidence="7">Uncharacterized protein</fullName>
    </submittedName>
</protein>
<dbReference type="SUPFAM" id="SSF50978">
    <property type="entry name" value="WD40 repeat-like"/>
    <property type="match status" value="1"/>
</dbReference>
<evidence type="ECO:0000256" key="2">
    <source>
        <dbReference type="ARBA" id="ARBA00022737"/>
    </source>
</evidence>
<proteinExistence type="predicted"/>
<gene>
    <name evidence="7" type="ORF">Poli38472_008519</name>
</gene>
<dbReference type="InterPro" id="IPR019734">
    <property type="entry name" value="TPR_rpt"/>
</dbReference>
<dbReference type="Gene3D" id="1.25.40.10">
    <property type="entry name" value="Tetratricopeptide repeat domain"/>
    <property type="match status" value="1"/>
</dbReference>
<dbReference type="PROSITE" id="PS00678">
    <property type="entry name" value="WD_REPEATS_1"/>
    <property type="match status" value="1"/>
</dbReference>
<evidence type="ECO:0000256" key="3">
    <source>
        <dbReference type="PROSITE-ProRule" id="PRU00221"/>
    </source>
</evidence>
<dbReference type="Pfam" id="PF01476">
    <property type="entry name" value="LysM"/>
    <property type="match status" value="1"/>
</dbReference>
<evidence type="ECO:0000313" key="7">
    <source>
        <dbReference type="EMBL" id="TMW55871.1"/>
    </source>
</evidence>
<dbReference type="GO" id="GO:1990234">
    <property type="term" value="C:transferase complex"/>
    <property type="evidence" value="ECO:0007669"/>
    <property type="project" value="UniProtKB-ARBA"/>
</dbReference>
<keyword evidence="8" id="KW-1185">Reference proteome</keyword>
<dbReference type="CDD" id="cd00118">
    <property type="entry name" value="LysM"/>
    <property type="match status" value="1"/>
</dbReference>
<feature type="region of interest" description="Disordered" evidence="4">
    <location>
        <begin position="1492"/>
        <end position="1546"/>
    </location>
</feature>
<reference evidence="7" key="1">
    <citation type="submission" date="2019-03" db="EMBL/GenBank/DDBJ databases">
        <title>Long read genome sequence of the mycoparasitic Pythium oligandrum ATCC 38472 isolated from sugarbeet rhizosphere.</title>
        <authorList>
            <person name="Gaulin E."/>
        </authorList>
    </citation>
    <scope>NUCLEOTIDE SEQUENCE</scope>
    <source>
        <strain evidence="7">ATCC 38472_TT</strain>
    </source>
</reference>
<dbReference type="InterPro" id="IPR015943">
    <property type="entry name" value="WD40/YVTN_repeat-like_dom_sf"/>
</dbReference>
<dbReference type="Pfam" id="PF00400">
    <property type="entry name" value="WD40"/>
    <property type="match status" value="1"/>
</dbReference>
<accession>A0A8K1C3P5</accession>
<feature type="repeat" description="WD" evidence="3">
    <location>
        <begin position="1203"/>
        <end position="1244"/>
    </location>
</feature>
<dbReference type="SMART" id="SM00028">
    <property type="entry name" value="TPR"/>
    <property type="match status" value="2"/>
</dbReference>
<dbReference type="InterPro" id="IPR036779">
    <property type="entry name" value="LysM_dom_sf"/>
</dbReference>
<dbReference type="PROSITE" id="PS50082">
    <property type="entry name" value="WD_REPEATS_2"/>
    <property type="match status" value="2"/>
</dbReference>